<dbReference type="Gene3D" id="2.130.10.130">
    <property type="entry name" value="Integrin alpha, N-terminal"/>
    <property type="match status" value="1"/>
</dbReference>
<evidence type="ECO:0000313" key="5">
    <source>
        <dbReference type="EMBL" id="WOK06044.1"/>
    </source>
</evidence>
<dbReference type="RefSeq" id="WP_317488783.1">
    <property type="nucleotide sequence ID" value="NZ_CP136051.1"/>
</dbReference>
<evidence type="ECO:0000256" key="1">
    <source>
        <dbReference type="ARBA" id="ARBA00022729"/>
    </source>
</evidence>
<sequence>MNKLKVIWLVCLALVTCTAQAQLSFKDVTEEAGIDYHQFVVYEGMFGGGICVFDFNNDGWDDFFLTSGMEKDRLYLNNRDGTFKDVYASSGLVVTGAYVTQGAASADVNRDGWTDLLVTTITLKDSSQQIPRAENLLFINNGNSTFRDATEEYGLKNLQSFSTGGSFGDFNLDGYPDIYIGNYFLAYEGKLSAINDATIVNASSTAEGYLMVNHGGEYFTNEYEDYGLKFRGFGFGGVFTDYDNDHDPDIFVSHDFGYKATPNVLLNNRYPDDRFVDVAEEAGMDLKINSMGIAVGDYDNNGLLDYYVTNIRFNRFMVNQGAGKPFIDKARDLGMGFVSISWGANFADFDHDMDVDLFVTNGDLNPNDVPMANFFFENDKGAFTDKAHLLGLNDYGVGRGSVVFDMDNDGDLDILYVSQKPVLDFPVESRTRLFRNDSKGGNWLKIALKGTDSELNGLGSRVEVVAGGVKMMREIDGGSSHLSQNSLQAHFGLGASAVADSVIVTWLGGKRQVLVNQAANQLLTVTEEESKGLGWPVMVGLGFVTAVLAAFVVRRVGRK</sequence>
<feature type="chain" id="PRO_5047077871" evidence="3">
    <location>
        <begin position="22"/>
        <end position="559"/>
    </location>
</feature>
<accession>A0ABZ0IPC2</accession>
<keyword evidence="1 3" id="KW-0732">Signal</keyword>
<feature type="signal peptide" evidence="3">
    <location>
        <begin position="1"/>
        <end position="21"/>
    </location>
</feature>
<dbReference type="InterPro" id="IPR028994">
    <property type="entry name" value="Integrin_alpha_N"/>
</dbReference>
<keyword evidence="6" id="KW-1185">Reference proteome</keyword>
<keyword evidence="2" id="KW-0812">Transmembrane</keyword>
<gene>
    <name evidence="5" type="ORF">RT717_23490</name>
</gene>
<evidence type="ECO:0000256" key="2">
    <source>
        <dbReference type="SAM" id="Phobius"/>
    </source>
</evidence>
<dbReference type="PANTHER" id="PTHR16026">
    <property type="entry name" value="CARTILAGE ACIDIC PROTEIN 1"/>
    <property type="match status" value="1"/>
</dbReference>
<dbReference type="PANTHER" id="PTHR16026:SF0">
    <property type="entry name" value="CARTILAGE ACIDIC PROTEIN 1"/>
    <property type="match status" value="1"/>
</dbReference>
<dbReference type="InterPro" id="IPR013517">
    <property type="entry name" value="FG-GAP"/>
</dbReference>
<dbReference type="InterPro" id="IPR027039">
    <property type="entry name" value="Crtac1"/>
</dbReference>
<dbReference type="Proteomes" id="UP001302349">
    <property type="component" value="Chromosome"/>
</dbReference>
<evidence type="ECO:0000313" key="6">
    <source>
        <dbReference type="Proteomes" id="UP001302349"/>
    </source>
</evidence>
<protein>
    <submittedName>
        <fullName evidence="5">CRTAC1 family protein</fullName>
    </submittedName>
</protein>
<keyword evidence="2" id="KW-1133">Transmembrane helix</keyword>
<organism evidence="5 6">
    <name type="scientific">Imperialibacter roseus</name>
    <dbReference type="NCBI Taxonomy" id="1324217"/>
    <lineage>
        <taxon>Bacteria</taxon>
        <taxon>Pseudomonadati</taxon>
        <taxon>Bacteroidota</taxon>
        <taxon>Cytophagia</taxon>
        <taxon>Cytophagales</taxon>
        <taxon>Flammeovirgaceae</taxon>
        <taxon>Imperialibacter</taxon>
    </lineage>
</organism>
<dbReference type="Pfam" id="PF13517">
    <property type="entry name" value="FG-GAP_3"/>
    <property type="match status" value="2"/>
</dbReference>
<feature type="domain" description="ASPIC/UnbV" evidence="4">
    <location>
        <begin position="457"/>
        <end position="524"/>
    </location>
</feature>
<dbReference type="EMBL" id="CP136051">
    <property type="protein sequence ID" value="WOK06044.1"/>
    <property type="molecule type" value="Genomic_DNA"/>
</dbReference>
<keyword evidence="2" id="KW-0472">Membrane</keyword>
<dbReference type="SUPFAM" id="SSF69318">
    <property type="entry name" value="Integrin alpha N-terminal domain"/>
    <property type="match status" value="1"/>
</dbReference>
<reference evidence="5 6" key="1">
    <citation type="journal article" date="2023" name="Microbiol. Resour. Announc.">
        <title>Complete Genome Sequence of Imperialibacter roseus strain P4T.</title>
        <authorList>
            <person name="Tizabi D.R."/>
            <person name="Bachvaroff T."/>
            <person name="Hill R.T."/>
        </authorList>
    </citation>
    <scope>NUCLEOTIDE SEQUENCE [LARGE SCALE GENOMIC DNA]</scope>
    <source>
        <strain evidence="5 6">P4T</strain>
    </source>
</reference>
<evidence type="ECO:0000256" key="3">
    <source>
        <dbReference type="SAM" id="SignalP"/>
    </source>
</evidence>
<proteinExistence type="predicted"/>
<name>A0ABZ0IPC2_9BACT</name>
<dbReference type="InterPro" id="IPR011519">
    <property type="entry name" value="UnbV_ASPIC"/>
</dbReference>
<feature type="transmembrane region" description="Helical" evidence="2">
    <location>
        <begin position="533"/>
        <end position="553"/>
    </location>
</feature>
<evidence type="ECO:0000259" key="4">
    <source>
        <dbReference type="Pfam" id="PF07593"/>
    </source>
</evidence>
<dbReference type="Pfam" id="PF07593">
    <property type="entry name" value="UnbV_ASPIC"/>
    <property type="match status" value="1"/>
</dbReference>